<keyword evidence="6" id="KW-1133">Transmembrane helix</keyword>
<dbReference type="SMART" id="SM00408">
    <property type="entry name" value="IGc2"/>
    <property type="match status" value="12"/>
</dbReference>
<keyword evidence="4" id="KW-0677">Repeat</keyword>
<dbReference type="Pfam" id="PF07679">
    <property type="entry name" value="I-set"/>
    <property type="match status" value="2"/>
</dbReference>
<keyword evidence="8" id="KW-1015">Disulfide bond</keyword>
<reference evidence="11 12" key="1">
    <citation type="journal article" date="2015" name="Nat. Commun.">
        <title>Outbred genome sequencing and CRISPR/Cas9 gene editing in butterflies.</title>
        <authorList>
            <person name="Li X."/>
            <person name="Fan D."/>
            <person name="Zhang W."/>
            <person name="Liu G."/>
            <person name="Zhang L."/>
            <person name="Zhao L."/>
            <person name="Fang X."/>
            <person name="Chen L."/>
            <person name="Dong Y."/>
            <person name="Chen Y."/>
            <person name="Ding Y."/>
            <person name="Zhao R."/>
            <person name="Feng M."/>
            <person name="Zhu Y."/>
            <person name="Feng Y."/>
            <person name="Jiang X."/>
            <person name="Zhu D."/>
            <person name="Xiang H."/>
            <person name="Feng X."/>
            <person name="Li S."/>
            <person name="Wang J."/>
            <person name="Zhang G."/>
            <person name="Kronforst M.R."/>
            <person name="Wang W."/>
        </authorList>
    </citation>
    <scope>NUCLEOTIDE SEQUENCE [LARGE SCALE GENOMIC DNA]</scope>
    <source>
        <strain evidence="11">Ya'a_city_454_Px</strain>
        <tissue evidence="11">Whole body</tissue>
    </source>
</reference>
<dbReference type="PROSITE" id="PS50835">
    <property type="entry name" value="IG_LIKE"/>
    <property type="match status" value="12"/>
</dbReference>
<feature type="domain" description="Ig-like" evidence="10">
    <location>
        <begin position="1011"/>
        <end position="1096"/>
    </location>
</feature>
<feature type="domain" description="Ig-like" evidence="10">
    <location>
        <begin position="201"/>
        <end position="292"/>
    </location>
</feature>
<gene>
    <name evidence="11" type="ORF">RR46_14046</name>
</gene>
<evidence type="ECO:0000256" key="7">
    <source>
        <dbReference type="ARBA" id="ARBA00023136"/>
    </source>
</evidence>
<dbReference type="Proteomes" id="UP000053268">
    <property type="component" value="Unassembled WGS sequence"/>
</dbReference>
<dbReference type="InterPro" id="IPR007110">
    <property type="entry name" value="Ig-like_dom"/>
</dbReference>
<dbReference type="STRING" id="66420.A0A194PNX2"/>
<dbReference type="InterPro" id="IPR003598">
    <property type="entry name" value="Ig_sub2"/>
</dbReference>
<dbReference type="GO" id="GO:0007156">
    <property type="term" value="P:homophilic cell adhesion via plasma membrane adhesion molecules"/>
    <property type="evidence" value="ECO:0007669"/>
    <property type="project" value="TreeGrafter"/>
</dbReference>
<evidence type="ECO:0000256" key="4">
    <source>
        <dbReference type="ARBA" id="ARBA00022737"/>
    </source>
</evidence>
<evidence type="ECO:0000256" key="8">
    <source>
        <dbReference type="ARBA" id="ARBA00023157"/>
    </source>
</evidence>
<evidence type="ECO:0000256" key="1">
    <source>
        <dbReference type="ARBA" id="ARBA00004167"/>
    </source>
</evidence>
<dbReference type="EMBL" id="KQ459603">
    <property type="protein sequence ID" value="KPI92825.1"/>
    <property type="molecule type" value="Genomic_DNA"/>
</dbReference>
<dbReference type="FunFam" id="2.60.40.10:FF:000017">
    <property type="entry name" value="Down syndrome cell adhesion molecule b"/>
    <property type="match status" value="8"/>
</dbReference>
<dbReference type="SUPFAM" id="SSF48726">
    <property type="entry name" value="Immunoglobulin"/>
    <property type="match status" value="12"/>
</dbReference>
<feature type="domain" description="Ig-like" evidence="10">
    <location>
        <begin position="820"/>
        <end position="910"/>
    </location>
</feature>
<dbReference type="GO" id="GO:0005886">
    <property type="term" value="C:plasma membrane"/>
    <property type="evidence" value="ECO:0007669"/>
    <property type="project" value="TreeGrafter"/>
</dbReference>
<dbReference type="InterPro" id="IPR013783">
    <property type="entry name" value="Ig-like_fold"/>
</dbReference>
<evidence type="ECO:0000256" key="6">
    <source>
        <dbReference type="ARBA" id="ARBA00022989"/>
    </source>
</evidence>
<feature type="domain" description="Ig-like" evidence="10">
    <location>
        <begin position="9"/>
        <end position="102"/>
    </location>
</feature>
<dbReference type="GO" id="GO:0048812">
    <property type="term" value="P:neuron projection morphogenesis"/>
    <property type="evidence" value="ECO:0007669"/>
    <property type="project" value="UniProtKB-ARBA"/>
</dbReference>
<dbReference type="PANTHER" id="PTHR45080">
    <property type="entry name" value="CONTACTIN 5"/>
    <property type="match status" value="1"/>
</dbReference>
<proteinExistence type="predicted"/>
<dbReference type="FunFam" id="2.60.40.10:FF:000333">
    <property type="entry name" value="Down syndrome cell adhesion molecule"/>
    <property type="match status" value="4"/>
</dbReference>
<evidence type="ECO:0000313" key="12">
    <source>
        <dbReference type="Proteomes" id="UP000053268"/>
    </source>
</evidence>
<dbReference type="InterPro" id="IPR003599">
    <property type="entry name" value="Ig_sub"/>
</dbReference>
<comment type="subcellular location">
    <subcellularLocation>
        <location evidence="1">Membrane</location>
        <topology evidence="1">Single-pass membrane protein</topology>
    </subcellularLocation>
</comment>
<feature type="domain" description="Ig-like" evidence="10">
    <location>
        <begin position="915"/>
        <end position="1006"/>
    </location>
</feature>
<name>A0A194PNX2_PAPXU</name>
<dbReference type="PANTHER" id="PTHR45080:SF8">
    <property type="entry name" value="IG-LIKE DOMAIN-CONTAINING PROTEIN"/>
    <property type="match status" value="1"/>
</dbReference>
<feature type="domain" description="Ig-like" evidence="10">
    <location>
        <begin position="393"/>
        <end position="483"/>
    </location>
</feature>
<evidence type="ECO:0000256" key="3">
    <source>
        <dbReference type="ARBA" id="ARBA00022729"/>
    </source>
</evidence>
<dbReference type="Pfam" id="PF13927">
    <property type="entry name" value="Ig_3"/>
    <property type="match status" value="10"/>
</dbReference>
<keyword evidence="5" id="KW-0130">Cell adhesion</keyword>
<dbReference type="AlphaFoldDB" id="A0A194PNX2"/>
<feature type="domain" description="Ig-like" evidence="10">
    <location>
        <begin position="679"/>
        <end position="815"/>
    </location>
</feature>
<protein>
    <submittedName>
        <fullName evidence="11">Hemicentin-1</fullName>
    </submittedName>
</protein>
<keyword evidence="3" id="KW-0732">Signal</keyword>
<keyword evidence="9" id="KW-0393">Immunoglobulin domain</keyword>
<dbReference type="InterPro" id="IPR036179">
    <property type="entry name" value="Ig-like_dom_sf"/>
</dbReference>
<keyword evidence="7" id="KW-0472">Membrane</keyword>
<feature type="domain" description="Ig-like" evidence="10">
    <location>
        <begin position="1105"/>
        <end position="1197"/>
    </location>
</feature>
<keyword evidence="12" id="KW-1185">Reference proteome</keyword>
<dbReference type="InterPro" id="IPR013098">
    <property type="entry name" value="Ig_I-set"/>
</dbReference>
<feature type="domain" description="Ig-like" evidence="10">
    <location>
        <begin position="488"/>
        <end position="579"/>
    </location>
</feature>
<organism evidence="11 12">
    <name type="scientific">Papilio xuthus</name>
    <name type="common">Asian swallowtail butterfly</name>
    <dbReference type="NCBI Taxonomy" id="66420"/>
    <lineage>
        <taxon>Eukaryota</taxon>
        <taxon>Metazoa</taxon>
        <taxon>Ecdysozoa</taxon>
        <taxon>Arthropoda</taxon>
        <taxon>Hexapoda</taxon>
        <taxon>Insecta</taxon>
        <taxon>Pterygota</taxon>
        <taxon>Neoptera</taxon>
        <taxon>Endopterygota</taxon>
        <taxon>Lepidoptera</taxon>
        <taxon>Glossata</taxon>
        <taxon>Ditrysia</taxon>
        <taxon>Papilionoidea</taxon>
        <taxon>Papilionidae</taxon>
        <taxon>Papilioninae</taxon>
        <taxon>Papilio</taxon>
    </lineage>
</organism>
<sequence>MHHLTTVLPQIHPFTFGDEPANAGDTVGVQCMVTKGDAPISIMWSLNGNNVKDIPGITVTKIGHKSSSLSIDLVSSIHKGTYTCLASNQAGHANYSTELAVNVAPQITPFDFSEDILNAGDTVSLICTVGKGDLPLSIHWLLNNETLNSGNSILINRNGKRISVLSIENVQHEHIGNYTCIAENEAGRSTHSALLNVNVGPQIMPFDFGTEPINDQEMAAVTCTASKGDSPFTLQWYFNGQIIKSGVNGVVLFNTKRTSQLSIESVSHHHQGNYTCLVKNQAGSVNHTAELYVNVPPQIKPFDFGEEPVNAQEMVLVTCAVNKGDQPLVIEWYFNGKKLKPGDTGISVSNTKRFSQLNMDSVSHQNQGNYTCVVKNEAGSVNYTSQLFVNVAPVIIPFEFDGSVFYGEAVQVMCHVPKGDKPLTFKWSFNGGDVSSLPGLNIMNVGDMGSALIIPAVTAAHSGNYTCTAANVVARASHLATLNVKVLPYIVPFEADESIFAGEPVQLTCLVSKGDLPVDIKWHFHGYENESSHLGIMTTKMTSRTSFLSIAAAGAGHSGRYTCTAANSAGIANYSTVINVRVLPHIKPFELDEAVFAGETVHLDCYVSKGDIPLNISWSFKGASVTQKMGIKTSKPSERVSTLDIRNALGSNSGNYTCSASNAAGTTNHTAVLNVIVPPQINSFEFSEEPVNAQEMVLVTCTVSKGDQPLNIEWYFNGNKVVSGALGINLSNTKRTSQLSIESVLCHVTKGDMPLSLKWLFRGRPVDNIKGVTVSKVGDKSSILAIPSVTEKHSGNYTCTAWNTVASANHTATLNVQVPPHIVPFEAEEPVFAGESMQLTCHISKGDAPIAINWSFHGKDLSSHQGISTTKIGDRTSVLTISSAVASHSGEYSCHASNKAGLAVHSTTVNVHVLPYIVPFEADEFVFAGESVQLNCHVSKGDLPLDIKWHFHGFDNSSSHLGIMTTKMTSRTSFLSIAAAAASHSGNYTCVAANNAGATNHSTVLNVHVKPNILPFDVDQALFSGESVQMMCHISKGDTPLDVHWEFNGKRLSRELGTFSSVGERSSVLVLPSVVGAHSGHYTCIAKNRAGTATYTTILKVIVVPYINPFEVEESIFAGESIHLTCHVSKGDRPLQISWSFQGQEIPYHNNMGITTTKLGEKASVLSVPTAMGHHSGNYTCTASNRAGRAHHTVLVNIHGSTSLPTYV</sequence>
<dbReference type="Gene3D" id="2.60.40.10">
    <property type="entry name" value="Immunoglobulins"/>
    <property type="match status" value="13"/>
</dbReference>
<dbReference type="InterPro" id="IPR050958">
    <property type="entry name" value="Cell_Adh-Cytoskel_Orgn"/>
</dbReference>
<dbReference type="SMART" id="SM00409">
    <property type="entry name" value="IG"/>
    <property type="match status" value="12"/>
</dbReference>
<evidence type="ECO:0000259" key="10">
    <source>
        <dbReference type="PROSITE" id="PS50835"/>
    </source>
</evidence>
<feature type="domain" description="Ig-like" evidence="10">
    <location>
        <begin position="584"/>
        <end position="674"/>
    </location>
</feature>
<feature type="domain" description="Ig-like" evidence="10">
    <location>
        <begin position="105"/>
        <end position="196"/>
    </location>
</feature>
<evidence type="ECO:0000256" key="9">
    <source>
        <dbReference type="ARBA" id="ARBA00023319"/>
    </source>
</evidence>
<evidence type="ECO:0000256" key="5">
    <source>
        <dbReference type="ARBA" id="ARBA00022889"/>
    </source>
</evidence>
<feature type="domain" description="Ig-like" evidence="10">
    <location>
        <begin position="297"/>
        <end position="390"/>
    </location>
</feature>
<keyword evidence="2" id="KW-0812">Transmembrane</keyword>
<evidence type="ECO:0000256" key="2">
    <source>
        <dbReference type="ARBA" id="ARBA00022692"/>
    </source>
</evidence>
<accession>A0A194PNX2</accession>
<evidence type="ECO:0000313" key="11">
    <source>
        <dbReference type="EMBL" id="KPI92825.1"/>
    </source>
</evidence>